<organism evidence="1 2">
    <name type="scientific">Litorivivens lipolytica</name>
    <dbReference type="NCBI Taxonomy" id="1524264"/>
    <lineage>
        <taxon>Bacteria</taxon>
        <taxon>Pseudomonadati</taxon>
        <taxon>Pseudomonadota</taxon>
        <taxon>Gammaproteobacteria</taxon>
        <taxon>Litorivivens</taxon>
    </lineage>
</organism>
<dbReference type="RefSeq" id="WP_183411713.1">
    <property type="nucleotide sequence ID" value="NZ_JACHWY010000004.1"/>
</dbReference>
<accession>A0A7W4W7H5</accession>
<dbReference type="EMBL" id="JACHWY010000004">
    <property type="protein sequence ID" value="MBB3048923.1"/>
    <property type="molecule type" value="Genomic_DNA"/>
</dbReference>
<reference evidence="1 2" key="1">
    <citation type="submission" date="2020-08" db="EMBL/GenBank/DDBJ databases">
        <title>Genomic Encyclopedia of Type Strains, Phase III (KMG-III): the genomes of soil and plant-associated and newly described type strains.</title>
        <authorList>
            <person name="Whitman W."/>
        </authorList>
    </citation>
    <scope>NUCLEOTIDE SEQUENCE [LARGE SCALE GENOMIC DNA]</scope>
    <source>
        <strain evidence="1 2">CECT 8654</strain>
    </source>
</reference>
<protein>
    <submittedName>
        <fullName evidence="1">Uncharacterized protein</fullName>
    </submittedName>
</protein>
<proteinExistence type="predicted"/>
<dbReference type="Proteomes" id="UP000537130">
    <property type="component" value="Unassembled WGS sequence"/>
</dbReference>
<dbReference type="AlphaFoldDB" id="A0A7W4W7H5"/>
<gene>
    <name evidence="1" type="ORF">FHR99_003197</name>
</gene>
<name>A0A7W4W7H5_9GAMM</name>
<sequence length="142" mass="15729">MDGRVSKQDAFDSSSEAVIKDNELVLSFLAGSKLLEDYGLRSISAMRVFIFIGSRPDHSLNYIASALGFESHNAVAKIFYKLRNHQRGPLVMHRSREFLSANEVSQANNIKATTLTPEGKEIYDKFLALVSEGGRLSFSEGV</sequence>
<comment type="caution">
    <text evidence="1">The sequence shown here is derived from an EMBL/GenBank/DDBJ whole genome shotgun (WGS) entry which is preliminary data.</text>
</comment>
<keyword evidence="2" id="KW-1185">Reference proteome</keyword>
<evidence type="ECO:0000313" key="2">
    <source>
        <dbReference type="Proteomes" id="UP000537130"/>
    </source>
</evidence>
<evidence type="ECO:0000313" key="1">
    <source>
        <dbReference type="EMBL" id="MBB3048923.1"/>
    </source>
</evidence>